<dbReference type="EMBL" id="CAMXCT030004371">
    <property type="protein sequence ID" value="CAL4796069.1"/>
    <property type="molecule type" value="Genomic_DNA"/>
</dbReference>
<gene>
    <name evidence="2" type="ORF">C1SCF055_LOCUS34164</name>
</gene>
<dbReference type="EMBL" id="CAMXCT020004371">
    <property type="protein sequence ID" value="CAL1162132.1"/>
    <property type="molecule type" value="Genomic_DNA"/>
</dbReference>
<keyword evidence="5" id="KW-1185">Reference proteome</keyword>
<reference evidence="3" key="2">
    <citation type="submission" date="2024-04" db="EMBL/GenBank/DDBJ databases">
        <authorList>
            <person name="Chen Y."/>
            <person name="Shah S."/>
            <person name="Dougan E. K."/>
            <person name="Thang M."/>
            <person name="Chan C."/>
        </authorList>
    </citation>
    <scope>NUCLEOTIDE SEQUENCE [LARGE SCALE GENOMIC DNA]</scope>
</reference>
<organism evidence="2">
    <name type="scientific">Cladocopium goreaui</name>
    <dbReference type="NCBI Taxonomy" id="2562237"/>
    <lineage>
        <taxon>Eukaryota</taxon>
        <taxon>Sar</taxon>
        <taxon>Alveolata</taxon>
        <taxon>Dinophyceae</taxon>
        <taxon>Suessiales</taxon>
        <taxon>Symbiodiniaceae</taxon>
        <taxon>Cladocopium</taxon>
    </lineage>
</organism>
<evidence type="ECO:0000313" key="5">
    <source>
        <dbReference type="Proteomes" id="UP001152797"/>
    </source>
</evidence>
<comment type="caution">
    <text evidence="2">The sequence shown here is derived from an EMBL/GenBank/DDBJ whole genome shotgun (WGS) entry which is preliminary data.</text>
</comment>
<feature type="region of interest" description="Disordered" evidence="1">
    <location>
        <begin position="138"/>
        <end position="160"/>
    </location>
</feature>
<dbReference type="EMBL" id="CAMXCT010004371">
    <property type="protein sequence ID" value="CAI4008757.1"/>
    <property type="molecule type" value="Genomic_DNA"/>
</dbReference>
<evidence type="ECO:0000313" key="2">
    <source>
        <dbReference type="EMBL" id="CAI4008757.1"/>
    </source>
</evidence>
<dbReference type="AlphaFoldDB" id="A0A9P1GFI6"/>
<dbReference type="Proteomes" id="UP001152797">
    <property type="component" value="Unassembled WGS sequence"/>
</dbReference>
<reference evidence="2" key="1">
    <citation type="submission" date="2022-10" db="EMBL/GenBank/DDBJ databases">
        <authorList>
            <person name="Chen Y."/>
            <person name="Dougan E. K."/>
            <person name="Chan C."/>
            <person name="Rhodes N."/>
            <person name="Thang M."/>
        </authorList>
    </citation>
    <scope>NUCLEOTIDE SEQUENCE</scope>
</reference>
<proteinExistence type="predicted"/>
<protein>
    <submittedName>
        <fullName evidence="4">Bridge-like lipid transfer protein family member 3B (Syntaxin-6 Habc-interacting protein of 164 kDa) (UHRF1-binding protein 1-like)</fullName>
    </submittedName>
</protein>
<feature type="compositionally biased region" description="Basic residues" evidence="1">
    <location>
        <begin position="139"/>
        <end position="154"/>
    </location>
</feature>
<evidence type="ECO:0000256" key="1">
    <source>
        <dbReference type="SAM" id="MobiDB-lite"/>
    </source>
</evidence>
<dbReference type="OrthoDB" id="274922at2759"/>
<evidence type="ECO:0000313" key="4">
    <source>
        <dbReference type="EMBL" id="CAL4796069.1"/>
    </source>
</evidence>
<name>A0A9P1GFI6_9DINO</name>
<evidence type="ECO:0000313" key="3">
    <source>
        <dbReference type="EMBL" id="CAL1162132.1"/>
    </source>
</evidence>
<sequence>MQKRKVVQYLSKYIKGLNADQVSSRLFSGEVELRDAEFEVDPLRKLLLGTLPFTWEVLAISCDRLQVQVPWSALRSRAVQVKVGKLRVQVADNRFRRWKRGMEAAEVELSANGKSERWRSTAAPTQLGRSLWRPARPLPIRKNHRRNEKMKSRRVSGSQT</sequence>
<accession>A0A9P1GFI6</accession>